<accession>A0AC34RMT3</accession>
<reference evidence="2" key="1">
    <citation type="submission" date="2022-11" db="UniProtKB">
        <authorList>
            <consortium name="WormBaseParasite"/>
        </authorList>
    </citation>
    <scope>IDENTIFICATION</scope>
</reference>
<evidence type="ECO:0000313" key="2">
    <source>
        <dbReference type="WBParaSite" id="JU765_v2.g8475.t1"/>
    </source>
</evidence>
<proteinExistence type="predicted"/>
<sequence>MFFTNVFGEGTTVFFPFPVPELVINYPNTLFVVYLDGFNGVECSGSIVSEHYILTTAQCLKRAPNKGFTVVDNLGLAKRLKVNTFILHPDYNPTSGDNNIGLIYIEEALKKNLSVPLALDYEELPDHELKLAGFGPKKIIDSGYESMEVHHYYSSKANSCPMKLCKDLKGDENNFVCTSEAKGTDFKPKSGGPLFVNGTDDEFYVFGLQITEINAESPKSSSLPMLHIRVSKYCDWIAKSTKDEVKCRPYPGYKNSVPKEKLIGKIV</sequence>
<protein>
    <submittedName>
        <fullName evidence="2">Peptidase S1 domain-containing protein</fullName>
    </submittedName>
</protein>
<dbReference type="WBParaSite" id="JU765_v2.g8475.t1">
    <property type="protein sequence ID" value="JU765_v2.g8475.t1"/>
    <property type="gene ID" value="JU765_v2.g8475"/>
</dbReference>
<evidence type="ECO:0000313" key="1">
    <source>
        <dbReference type="Proteomes" id="UP000887576"/>
    </source>
</evidence>
<name>A0AC34RMT3_9BILA</name>
<dbReference type="Proteomes" id="UP000887576">
    <property type="component" value="Unplaced"/>
</dbReference>
<organism evidence="1 2">
    <name type="scientific">Panagrolaimus sp. JU765</name>
    <dbReference type="NCBI Taxonomy" id="591449"/>
    <lineage>
        <taxon>Eukaryota</taxon>
        <taxon>Metazoa</taxon>
        <taxon>Ecdysozoa</taxon>
        <taxon>Nematoda</taxon>
        <taxon>Chromadorea</taxon>
        <taxon>Rhabditida</taxon>
        <taxon>Tylenchina</taxon>
        <taxon>Panagrolaimomorpha</taxon>
        <taxon>Panagrolaimoidea</taxon>
        <taxon>Panagrolaimidae</taxon>
        <taxon>Panagrolaimus</taxon>
    </lineage>
</organism>